<reference evidence="1 2" key="1">
    <citation type="submission" date="2020-05" db="EMBL/GenBank/DDBJ databases">
        <title>Ceratocystis lukuohia genome.</title>
        <authorList>
            <person name="Harrington T.C."/>
            <person name="Kim K."/>
            <person name="Mayers C.G."/>
        </authorList>
    </citation>
    <scope>NUCLEOTIDE SEQUENCE [LARGE SCALE GENOMIC DNA]</scope>
    <source>
        <strain evidence="1 2">C4212</strain>
    </source>
</reference>
<comment type="caution">
    <text evidence="1">The sequence shown here is derived from an EMBL/GenBank/DDBJ whole genome shotgun (WGS) entry which is preliminary data.</text>
</comment>
<protein>
    <recommendedName>
        <fullName evidence="3">Transposase</fullName>
    </recommendedName>
</protein>
<evidence type="ECO:0000313" key="1">
    <source>
        <dbReference type="EMBL" id="KAL2884641.1"/>
    </source>
</evidence>
<evidence type="ECO:0008006" key="3">
    <source>
        <dbReference type="Google" id="ProtNLM"/>
    </source>
</evidence>
<dbReference type="RefSeq" id="XP_070855822.1">
    <property type="nucleotide sequence ID" value="XM_071004712.1"/>
</dbReference>
<keyword evidence="2" id="KW-1185">Reference proteome</keyword>
<organism evidence="1 2">
    <name type="scientific">Ceratocystis lukuohia</name>
    <dbReference type="NCBI Taxonomy" id="2019550"/>
    <lineage>
        <taxon>Eukaryota</taxon>
        <taxon>Fungi</taxon>
        <taxon>Dikarya</taxon>
        <taxon>Ascomycota</taxon>
        <taxon>Pezizomycotina</taxon>
        <taxon>Sordariomycetes</taxon>
        <taxon>Hypocreomycetidae</taxon>
        <taxon>Microascales</taxon>
        <taxon>Ceratocystidaceae</taxon>
        <taxon>Ceratocystis</taxon>
    </lineage>
</organism>
<accession>A0ABR4M8P5</accession>
<dbReference type="GeneID" id="98121614"/>
<proteinExistence type="predicted"/>
<dbReference type="EMBL" id="JABSNW010000010">
    <property type="protein sequence ID" value="KAL2884641.1"/>
    <property type="molecule type" value="Genomic_DNA"/>
</dbReference>
<gene>
    <name evidence="1" type="ORF">HOO65_100045</name>
</gene>
<sequence length="128" mass="15103">MANRLLADRDASPVSKRWASNFIKSQPDLKTCFNRRYDYERAKYEDPVLIRDWFRLVESTVAKYGINIADIYNFDETGFTWALLQVEWSSQAWKDMERQNQFSQGTENGLPSSSRSMLKGSEWFLDRN</sequence>
<evidence type="ECO:0000313" key="2">
    <source>
        <dbReference type="Proteomes" id="UP001610728"/>
    </source>
</evidence>
<dbReference type="Proteomes" id="UP001610728">
    <property type="component" value="Unassembled WGS sequence"/>
</dbReference>
<name>A0ABR4M8P5_9PEZI</name>